<dbReference type="EMBL" id="JAGFNK010000171">
    <property type="protein sequence ID" value="KAI9462034.1"/>
    <property type="molecule type" value="Genomic_DNA"/>
</dbReference>
<gene>
    <name evidence="1" type="ORF">F5148DRAFT_236214</name>
</gene>
<reference evidence="1" key="1">
    <citation type="submission" date="2021-03" db="EMBL/GenBank/DDBJ databases">
        <title>Evolutionary priming and transition to the ectomycorrhizal habit in an iconic lineage of mushroom-forming fungi: is preadaptation a requirement?</title>
        <authorList>
            <consortium name="DOE Joint Genome Institute"/>
            <person name="Looney B.P."/>
            <person name="Miyauchi S."/>
            <person name="Morin E."/>
            <person name="Drula E."/>
            <person name="Courty P.E."/>
            <person name="Chicoki N."/>
            <person name="Fauchery L."/>
            <person name="Kohler A."/>
            <person name="Kuo A."/>
            <person name="LaButti K."/>
            <person name="Pangilinan J."/>
            <person name="Lipzen A."/>
            <person name="Riley R."/>
            <person name="Andreopoulos W."/>
            <person name="He G."/>
            <person name="Johnson J."/>
            <person name="Barry K.W."/>
            <person name="Grigoriev I.V."/>
            <person name="Nagy L."/>
            <person name="Hibbett D."/>
            <person name="Henrissat B."/>
            <person name="Matheny P.B."/>
            <person name="Labbe J."/>
            <person name="Martin A.F."/>
        </authorList>
    </citation>
    <scope>NUCLEOTIDE SEQUENCE</scope>
    <source>
        <strain evidence="1">BPL698</strain>
    </source>
</reference>
<dbReference type="Proteomes" id="UP001207468">
    <property type="component" value="Unassembled WGS sequence"/>
</dbReference>
<comment type="caution">
    <text evidence="1">The sequence shown here is derived from an EMBL/GenBank/DDBJ whole genome shotgun (WGS) entry which is preliminary data.</text>
</comment>
<protein>
    <submittedName>
        <fullName evidence="1">Uncharacterized protein</fullName>
    </submittedName>
</protein>
<organism evidence="1 2">
    <name type="scientific">Russula earlei</name>
    <dbReference type="NCBI Taxonomy" id="71964"/>
    <lineage>
        <taxon>Eukaryota</taxon>
        <taxon>Fungi</taxon>
        <taxon>Dikarya</taxon>
        <taxon>Basidiomycota</taxon>
        <taxon>Agaricomycotina</taxon>
        <taxon>Agaricomycetes</taxon>
        <taxon>Russulales</taxon>
        <taxon>Russulaceae</taxon>
        <taxon>Russula</taxon>
    </lineage>
</organism>
<name>A0ACC0U4Q2_9AGAM</name>
<sequence length="460" mass="51594">MLSLSSSSQDVHHPVVLCALAFSDYALWSNPTLRDPNRDGFIPLRTLLHASPVFLAANAVSLTEAAIVKSLRAHARDTFDIRMILVDKTRPRRSNHGNSLAGGYEVRRKDWAEATHRFPTFNQEYWDALTIYVENIPFQFRSIVGISELLYKLLPREHAHSSPLHDYCFIQAIYLPPHHQDPPDALPKCKGFALVTLSEPSATSHLLAHFPYHNRSAPADVSDAPSEELEARKAGFRTLSKERWEALQSEYVEYHDTLLHHTAATSAVLSHNPPASGATRAADKIRHSATNRLPCELNPRASDTPPNYPLGCVVFARHVPQDTNKTALRARFSALLEEGDPTALDYVDYTKGLDSCYLRLTTREHALSLLRRFEGGANGEEIVLELLEGRREEMYWQDVPDKVRALAVQRAQAHQAPRGERRFVHADDEDASVENGGGDADVETTRTSRHYAPIKDPLLE</sequence>
<accession>A0ACC0U4Q2</accession>
<evidence type="ECO:0000313" key="1">
    <source>
        <dbReference type="EMBL" id="KAI9462034.1"/>
    </source>
</evidence>
<evidence type="ECO:0000313" key="2">
    <source>
        <dbReference type="Proteomes" id="UP001207468"/>
    </source>
</evidence>
<keyword evidence="2" id="KW-1185">Reference proteome</keyword>
<proteinExistence type="predicted"/>